<evidence type="ECO:0000256" key="12">
    <source>
        <dbReference type="ARBA" id="ARBA00030600"/>
    </source>
</evidence>
<gene>
    <name evidence="14" type="primary">luxS</name>
    <name evidence="15" type="ORF">SAMN02745751_01877</name>
</gene>
<accession>A0A1M6H167</accession>
<evidence type="ECO:0000256" key="9">
    <source>
        <dbReference type="ARBA" id="ARBA00023004"/>
    </source>
</evidence>
<dbReference type="PIRSF" id="PIRSF006160">
    <property type="entry name" value="AI2"/>
    <property type="match status" value="1"/>
</dbReference>
<dbReference type="PRINTS" id="PR01487">
    <property type="entry name" value="LUXSPROTEIN"/>
</dbReference>
<comment type="subunit">
    <text evidence="3 14">Homodimer.</text>
</comment>
<evidence type="ECO:0000256" key="2">
    <source>
        <dbReference type="ARBA" id="ARBA00007311"/>
    </source>
</evidence>
<keyword evidence="10 14" id="KW-0456">Lyase</keyword>
<dbReference type="PANTHER" id="PTHR35799:SF1">
    <property type="entry name" value="S-RIBOSYLHOMOCYSTEINE LYASE"/>
    <property type="match status" value="1"/>
</dbReference>
<dbReference type="EMBL" id="FQZL01000012">
    <property type="protein sequence ID" value="SHJ15864.1"/>
    <property type="molecule type" value="Genomic_DNA"/>
</dbReference>
<proteinExistence type="inferred from homology"/>
<organism evidence="15 16">
    <name type="scientific">Dethiosulfatibacter aminovorans DSM 17477</name>
    <dbReference type="NCBI Taxonomy" id="1121476"/>
    <lineage>
        <taxon>Bacteria</taxon>
        <taxon>Bacillati</taxon>
        <taxon>Bacillota</taxon>
        <taxon>Tissierellia</taxon>
        <taxon>Dethiosulfatibacter</taxon>
    </lineage>
</organism>
<dbReference type="NCBIfam" id="NF002604">
    <property type="entry name" value="PRK02260.1-4"/>
    <property type="match status" value="1"/>
</dbReference>
<dbReference type="InterPro" id="IPR011249">
    <property type="entry name" value="Metalloenz_LuxS/M16"/>
</dbReference>
<dbReference type="GO" id="GO:0009372">
    <property type="term" value="P:quorum sensing"/>
    <property type="evidence" value="ECO:0007669"/>
    <property type="project" value="UniProtKB-UniRule"/>
</dbReference>
<comment type="cofactor">
    <cofactor evidence="14">
        <name>Fe cation</name>
        <dbReference type="ChEBI" id="CHEBI:24875"/>
    </cofactor>
    <text evidence="14">Binds 1 Fe cation per subunit.</text>
</comment>
<dbReference type="OrthoDB" id="9788129at2"/>
<feature type="binding site" evidence="14">
    <location>
        <position position="53"/>
    </location>
    <ligand>
        <name>Fe cation</name>
        <dbReference type="ChEBI" id="CHEBI:24875"/>
    </ligand>
</feature>
<sequence>MKKIESFQIDHEKLIRGVYVSRKDVVNDAFITTYDIRMKVPNREPVINTGELHAIEHLGATFLRNHEIYNDDTIYFGPMGCRTGFYLILKGDRTSKDIVPILVEMFQFIADYEGEIPGCDAVSCGNYHDMSLPMAKYEAKKYLEEVLIDIKEENLLYPE</sequence>
<keyword evidence="7 14" id="KW-0479">Metal-binding</keyword>
<dbReference type="GO" id="GO:0043768">
    <property type="term" value="F:S-ribosylhomocysteine lyase activity"/>
    <property type="evidence" value="ECO:0007669"/>
    <property type="project" value="UniProtKB-UniRule"/>
</dbReference>
<protein>
    <recommendedName>
        <fullName evidence="5 14">S-ribosylhomocysteine lyase</fullName>
        <ecNumber evidence="4 14">4.4.1.21</ecNumber>
    </recommendedName>
    <alternativeName>
        <fullName evidence="12 14">AI-2 synthesis protein</fullName>
    </alternativeName>
    <alternativeName>
        <fullName evidence="13 14">Autoinducer-2 production protein LuxS</fullName>
    </alternativeName>
</protein>
<evidence type="ECO:0000256" key="14">
    <source>
        <dbReference type="HAMAP-Rule" id="MF_00091"/>
    </source>
</evidence>
<comment type="function">
    <text evidence="11 14">Involved in the synthesis of autoinducer 2 (AI-2) which is secreted by bacteria and is used to communicate both the cell density and the metabolic potential of the environment. The regulation of gene expression in response to changes in cell density is called quorum sensing. Catalyzes the transformation of S-ribosylhomocysteine (RHC) to homocysteine (HC) and 4,5-dihydroxy-2,3-pentadione (DPD).</text>
</comment>
<evidence type="ECO:0000256" key="13">
    <source>
        <dbReference type="ARBA" id="ARBA00031777"/>
    </source>
</evidence>
<name>A0A1M6H167_9FIRM</name>
<comment type="catalytic activity">
    <reaction evidence="1 14">
        <text>S-(5-deoxy-D-ribos-5-yl)-L-homocysteine = (S)-4,5-dihydroxypentane-2,3-dione + L-homocysteine</text>
        <dbReference type="Rhea" id="RHEA:17753"/>
        <dbReference type="ChEBI" id="CHEBI:29484"/>
        <dbReference type="ChEBI" id="CHEBI:58195"/>
        <dbReference type="ChEBI" id="CHEBI:58199"/>
        <dbReference type="EC" id="4.4.1.21"/>
    </reaction>
</comment>
<keyword evidence="9 14" id="KW-0408">Iron</keyword>
<dbReference type="Proteomes" id="UP000184052">
    <property type="component" value="Unassembled WGS sequence"/>
</dbReference>
<keyword evidence="16" id="KW-1185">Reference proteome</keyword>
<evidence type="ECO:0000256" key="5">
    <source>
        <dbReference type="ARBA" id="ARBA00015130"/>
    </source>
</evidence>
<evidence type="ECO:0000256" key="7">
    <source>
        <dbReference type="ARBA" id="ARBA00022723"/>
    </source>
</evidence>
<dbReference type="STRING" id="1121476.SAMN02745751_01877"/>
<evidence type="ECO:0000256" key="11">
    <source>
        <dbReference type="ARBA" id="ARBA00024654"/>
    </source>
</evidence>
<evidence type="ECO:0000256" key="4">
    <source>
        <dbReference type="ARBA" id="ARBA00012240"/>
    </source>
</evidence>
<dbReference type="HAMAP" id="MF_00091">
    <property type="entry name" value="LuxS"/>
    <property type="match status" value="1"/>
</dbReference>
<dbReference type="Pfam" id="PF02664">
    <property type="entry name" value="LuxS"/>
    <property type="match status" value="1"/>
</dbReference>
<evidence type="ECO:0000313" key="16">
    <source>
        <dbReference type="Proteomes" id="UP000184052"/>
    </source>
</evidence>
<dbReference type="SUPFAM" id="SSF63411">
    <property type="entry name" value="LuxS/MPP-like metallohydrolase"/>
    <property type="match status" value="1"/>
</dbReference>
<evidence type="ECO:0000256" key="6">
    <source>
        <dbReference type="ARBA" id="ARBA00022654"/>
    </source>
</evidence>
<dbReference type="PANTHER" id="PTHR35799">
    <property type="entry name" value="S-RIBOSYLHOMOCYSTEINE LYASE"/>
    <property type="match status" value="1"/>
</dbReference>
<keyword evidence="8 14" id="KW-0071">Autoinducer synthesis</keyword>
<evidence type="ECO:0000256" key="8">
    <source>
        <dbReference type="ARBA" id="ARBA00022929"/>
    </source>
</evidence>
<dbReference type="AlphaFoldDB" id="A0A1M6H167"/>
<comment type="similarity">
    <text evidence="2 14">Belongs to the LuxS family.</text>
</comment>
<feature type="binding site" evidence="14">
    <location>
        <position position="124"/>
    </location>
    <ligand>
        <name>Fe cation</name>
        <dbReference type="ChEBI" id="CHEBI:24875"/>
    </ligand>
</feature>
<dbReference type="EC" id="4.4.1.21" evidence="4 14"/>
<dbReference type="GO" id="GO:0005506">
    <property type="term" value="F:iron ion binding"/>
    <property type="evidence" value="ECO:0007669"/>
    <property type="project" value="InterPro"/>
</dbReference>
<dbReference type="InterPro" id="IPR003815">
    <property type="entry name" value="S-ribosylhomocysteinase"/>
</dbReference>
<evidence type="ECO:0000313" key="15">
    <source>
        <dbReference type="EMBL" id="SHJ15864.1"/>
    </source>
</evidence>
<evidence type="ECO:0000256" key="1">
    <source>
        <dbReference type="ARBA" id="ARBA00000297"/>
    </source>
</evidence>
<dbReference type="Gene3D" id="3.30.1360.80">
    <property type="entry name" value="S-ribosylhomocysteinase (LuxS)"/>
    <property type="match status" value="1"/>
</dbReference>
<dbReference type="RefSeq" id="WP_073049326.1">
    <property type="nucleotide sequence ID" value="NZ_FQZL01000012.1"/>
</dbReference>
<dbReference type="InterPro" id="IPR037005">
    <property type="entry name" value="LuxS_sf"/>
</dbReference>
<feature type="binding site" evidence="14">
    <location>
        <position position="57"/>
    </location>
    <ligand>
        <name>Fe cation</name>
        <dbReference type="ChEBI" id="CHEBI:24875"/>
    </ligand>
</feature>
<evidence type="ECO:0000256" key="10">
    <source>
        <dbReference type="ARBA" id="ARBA00023239"/>
    </source>
</evidence>
<evidence type="ECO:0000256" key="3">
    <source>
        <dbReference type="ARBA" id="ARBA00011738"/>
    </source>
</evidence>
<keyword evidence="6 14" id="KW-0673">Quorum sensing</keyword>
<reference evidence="15 16" key="1">
    <citation type="submission" date="2016-11" db="EMBL/GenBank/DDBJ databases">
        <authorList>
            <person name="Jaros S."/>
            <person name="Januszkiewicz K."/>
            <person name="Wedrychowicz H."/>
        </authorList>
    </citation>
    <scope>NUCLEOTIDE SEQUENCE [LARGE SCALE GENOMIC DNA]</scope>
    <source>
        <strain evidence="15 16">DSM 17477</strain>
    </source>
</reference>